<sequence length="221" mass="25270">MSVSFAEYTATKSAKMSIQWTIVCGILFAEIGVVAALLCPFIHPSRWNRLLKSRFVESLKVKAYVLFGVQFVTLVIFFCDSVREMRKYSVKMSGISEHLHVADEEHASMRLFRAQRNFYISGFALFFMWVIRRLITMIAAHAVVMAESVAILRQAESASSQARTLLNLQSNGAPSELLKEKKEKERHQLKSSSLEEEFDKLMKEHAKLQQTVEKSEEKKDA</sequence>
<keyword evidence="5" id="KW-0931">ER-Golgi transport</keyword>
<gene>
    <name evidence="8" type="ORF">J437_LFUL009272</name>
</gene>
<reference evidence="8" key="1">
    <citation type="submission" date="2013-04" db="EMBL/GenBank/DDBJ databases">
        <authorList>
            <person name="Qu J."/>
            <person name="Murali S.C."/>
            <person name="Bandaranaike D."/>
            <person name="Bellair M."/>
            <person name="Blankenburg K."/>
            <person name="Chao H."/>
            <person name="Dinh H."/>
            <person name="Doddapaneni H."/>
            <person name="Downs B."/>
            <person name="Dugan-Rocha S."/>
            <person name="Elkadiri S."/>
            <person name="Gnanaolivu R.D."/>
            <person name="Hernandez B."/>
            <person name="Javaid M."/>
            <person name="Jayaseelan J.C."/>
            <person name="Lee S."/>
            <person name="Li M."/>
            <person name="Ming W."/>
            <person name="Munidasa M."/>
            <person name="Muniz J."/>
            <person name="Nguyen L."/>
            <person name="Ongeri F."/>
            <person name="Osuji N."/>
            <person name="Pu L.-L."/>
            <person name="Puazo M."/>
            <person name="Qu C."/>
            <person name="Quiroz J."/>
            <person name="Raj R."/>
            <person name="Weissenberger G."/>
            <person name="Xin Y."/>
            <person name="Zou X."/>
            <person name="Han Y."/>
            <person name="Richards S."/>
            <person name="Worley K."/>
            <person name="Muzny D."/>
            <person name="Gibbs R."/>
        </authorList>
    </citation>
    <scope>NUCLEOTIDE SEQUENCE</scope>
    <source>
        <strain evidence="8">Sampled in the wild</strain>
    </source>
</reference>
<keyword evidence="2 5" id="KW-0812">Transmembrane</keyword>
<accession>A0A8K0NZJ5</accession>
<dbReference type="InterPro" id="IPR008417">
    <property type="entry name" value="BAP29/BAP31"/>
</dbReference>
<keyword evidence="3 5" id="KW-1133">Transmembrane helix</keyword>
<feature type="domain" description="BAP29/BAP31 transmembrane" evidence="7">
    <location>
        <begin position="16"/>
        <end position="147"/>
    </location>
</feature>
<comment type="subcellular location">
    <subcellularLocation>
        <location evidence="5">Endoplasmic reticulum membrane</location>
        <topology evidence="5">Multi-pass membrane protein</topology>
    </subcellularLocation>
    <subcellularLocation>
        <location evidence="1">Membrane</location>
        <topology evidence="1">Multi-pass membrane protein</topology>
    </subcellularLocation>
</comment>
<keyword evidence="9" id="KW-1185">Reference proteome</keyword>
<feature type="transmembrane region" description="Helical" evidence="5">
    <location>
        <begin position="118"/>
        <end position="144"/>
    </location>
</feature>
<evidence type="ECO:0000256" key="3">
    <source>
        <dbReference type="ARBA" id="ARBA00022989"/>
    </source>
</evidence>
<evidence type="ECO:0000313" key="8">
    <source>
        <dbReference type="EMBL" id="KAG8230210.1"/>
    </source>
</evidence>
<evidence type="ECO:0000313" key="9">
    <source>
        <dbReference type="Proteomes" id="UP000792457"/>
    </source>
</evidence>
<dbReference type="Pfam" id="PF05529">
    <property type="entry name" value="Bap31"/>
    <property type="match status" value="1"/>
</dbReference>
<feature type="region of interest" description="Disordered" evidence="6">
    <location>
        <begin position="174"/>
        <end position="194"/>
    </location>
</feature>
<evidence type="ECO:0000256" key="6">
    <source>
        <dbReference type="SAM" id="MobiDB-lite"/>
    </source>
</evidence>
<feature type="transmembrane region" description="Helical" evidence="5">
    <location>
        <begin position="63"/>
        <end position="82"/>
    </location>
</feature>
<dbReference type="PANTHER" id="PTHR12701">
    <property type="entry name" value="BCR-ASSOCIATED PROTEIN, BAP"/>
    <property type="match status" value="1"/>
</dbReference>
<dbReference type="GO" id="GO:0006888">
    <property type="term" value="P:endoplasmic reticulum to Golgi vesicle-mediated transport"/>
    <property type="evidence" value="ECO:0007669"/>
    <property type="project" value="UniProtKB-UniRule"/>
</dbReference>
<comment type="function">
    <text evidence="5">May play a role in anterograde transport of membrane proteins from the endoplasmic reticulum to the Golgi.</text>
</comment>
<feature type="compositionally biased region" description="Basic and acidic residues" evidence="6">
    <location>
        <begin position="177"/>
        <end position="188"/>
    </location>
</feature>
<dbReference type="InterPro" id="IPR040463">
    <property type="entry name" value="BAP29/BAP31_N"/>
</dbReference>
<evidence type="ECO:0000256" key="1">
    <source>
        <dbReference type="ARBA" id="ARBA00004141"/>
    </source>
</evidence>
<reference evidence="8" key="2">
    <citation type="submission" date="2017-10" db="EMBL/GenBank/DDBJ databases">
        <title>Ladona fulva Genome sequencing and assembly.</title>
        <authorList>
            <person name="Murali S."/>
            <person name="Richards S."/>
            <person name="Bandaranaike D."/>
            <person name="Bellair M."/>
            <person name="Blankenburg K."/>
            <person name="Chao H."/>
            <person name="Dinh H."/>
            <person name="Doddapaneni H."/>
            <person name="Dugan-Rocha S."/>
            <person name="Elkadiri S."/>
            <person name="Gnanaolivu R."/>
            <person name="Hernandez B."/>
            <person name="Skinner E."/>
            <person name="Javaid M."/>
            <person name="Lee S."/>
            <person name="Li M."/>
            <person name="Ming W."/>
            <person name="Munidasa M."/>
            <person name="Muniz J."/>
            <person name="Nguyen L."/>
            <person name="Hughes D."/>
            <person name="Osuji N."/>
            <person name="Pu L.-L."/>
            <person name="Puazo M."/>
            <person name="Qu C."/>
            <person name="Quiroz J."/>
            <person name="Raj R."/>
            <person name="Weissenberger G."/>
            <person name="Xin Y."/>
            <person name="Zou X."/>
            <person name="Han Y."/>
            <person name="Worley K."/>
            <person name="Muzny D."/>
            <person name="Gibbs R."/>
        </authorList>
    </citation>
    <scope>NUCLEOTIDE SEQUENCE</scope>
    <source>
        <strain evidence="8">Sampled in the wild</strain>
    </source>
</reference>
<evidence type="ECO:0000256" key="2">
    <source>
        <dbReference type="ARBA" id="ARBA00022692"/>
    </source>
</evidence>
<proteinExistence type="inferred from homology"/>
<keyword evidence="4 5" id="KW-0472">Membrane</keyword>
<feature type="transmembrane region" description="Helical" evidence="5">
    <location>
        <begin position="20"/>
        <end position="43"/>
    </location>
</feature>
<comment type="similarity">
    <text evidence="5">Belongs to the BCAP29/BCAP31 family.</text>
</comment>
<evidence type="ECO:0000256" key="5">
    <source>
        <dbReference type="RuleBase" id="RU367026"/>
    </source>
</evidence>
<organism evidence="8 9">
    <name type="scientific">Ladona fulva</name>
    <name type="common">Scarce chaser dragonfly</name>
    <name type="synonym">Libellula fulva</name>
    <dbReference type="NCBI Taxonomy" id="123851"/>
    <lineage>
        <taxon>Eukaryota</taxon>
        <taxon>Metazoa</taxon>
        <taxon>Ecdysozoa</taxon>
        <taxon>Arthropoda</taxon>
        <taxon>Hexapoda</taxon>
        <taxon>Insecta</taxon>
        <taxon>Pterygota</taxon>
        <taxon>Palaeoptera</taxon>
        <taxon>Odonata</taxon>
        <taxon>Epiprocta</taxon>
        <taxon>Anisoptera</taxon>
        <taxon>Libelluloidea</taxon>
        <taxon>Libellulidae</taxon>
        <taxon>Ladona</taxon>
    </lineage>
</organism>
<dbReference type="GO" id="GO:0006886">
    <property type="term" value="P:intracellular protein transport"/>
    <property type="evidence" value="ECO:0007669"/>
    <property type="project" value="UniProtKB-UniRule"/>
</dbReference>
<dbReference type="PANTHER" id="PTHR12701:SF20">
    <property type="entry name" value="ENDOPLASMIC RETICULUM TRANSMEMBRANE PROTEIN"/>
    <property type="match status" value="1"/>
</dbReference>
<keyword evidence="5" id="KW-0653">Protein transport</keyword>
<dbReference type="OrthoDB" id="435607at2759"/>
<evidence type="ECO:0000259" key="7">
    <source>
        <dbReference type="Pfam" id="PF05529"/>
    </source>
</evidence>
<dbReference type="GO" id="GO:0070973">
    <property type="term" value="P:protein localization to endoplasmic reticulum exit site"/>
    <property type="evidence" value="ECO:0007669"/>
    <property type="project" value="UniProtKB-UniRule"/>
</dbReference>
<comment type="caution">
    <text evidence="8">The sequence shown here is derived from an EMBL/GenBank/DDBJ whole genome shotgun (WGS) entry which is preliminary data.</text>
</comment>
<evidence type="ECO:0000256" key="4">
    <source>
        <dbReference type="ARBA" id="ARBA00023136"/>
    </source>
</evidence>
<dbReference type="Proteomes" id="UP000792457">
    <property type="component" value="Unassembled WGS sequence"/>
</dbReference>
<dbReference type="GO" id="GO:0005789">
    <property type="term" value="C:endoplasmic reticulum membrane"/>
    <property type="evidence" value="ECO:0007669"/>
    <property type="project" value="UniProtKB-SubCell"/>
</dbReference>
<keyword evidence="5" id="KW-0813">Transport</keyword>
<protein>
    <recommendedName>
        <fullName evidence="5">Endoplasmic reticulum transmembrane protein</fullName>
    </recommendedName>
</protein>
<name>A0A8K0NZJ5_LADFU</name>
<dbReference type="AlphaFoldDB" id="A0A8K0NZJ5"/>
<keyword evidence="5" id="KW-0256">Endoplasmic reticulum</keyword>
<dbReference type="EMBL" id="KZ308471">
    <property type="protein sequence ID" value="KAG8230210.1"/>
    <property type="molecule type" value="Genomic_DNA"/>
</dbReference>